<evidence type="ECO:0000256" key="1">
    <source>
        <dbReference type="ARBA" id="ARBA00022553"/>
    </source>
</evidence>
<dbReference type="Pfam" id="PF00245">
    <property type="entry name" value="Alk_phosphatase"/>
    <property type="match status" value="1"/>
</dbReference>
<organism evidence="3 4">
    <name type="scientific">Rhodonellum ikkaensis</name>
    <dbReference type="NCBI Taxonomy" id="336829"/>
    <lineage>
        <taxon>Bacteria</taxon>
        <taxon>Pseudomonadati</taxon>
        <taxon>Bacteroidota</taxon>
        <taxon>Cytophagia</taxon>
        <taxon>Cytophagales</taxon>
        <taxon>Cytophagaceae</taxon>
        <taxon>Rhodonellum</taxon>
    </lineage>
</organism>
<gene>
    <name evidence="3" type="ORF">SAMN05444412_11682</name>
</gene>
<dbReference type="InterPro" id="IPR001952">
    <property type="entry name" value="Alkaline_phosphatase"/>
</dbReference>
<comment type="similarity">
    <text evidence="2">Belongs to the alkaline phosphatase family.</text>
</comment>
<dbReference type="Gene3D" id="3.40.720.10">
    <property type="entry name" value="Alkaline Phosphatase, subunit A"/>
    <property type="match status" value="1"/>
</dbReference>
<comment type="caution">
    <text evidence="3">The sequence shown here is derived from an EMBL/GenBank/DDBJ whole genome shotgun (WGS) entry which is preliminary data.</text>
</comment>
<evidence type="ECO:0000313" key="3">
    <source>
        <dbReference type="EMBL" id="SDZ47866.1"/>
    </source>
</evidence>
<dbReference type="PANTHER" id="PTHR11596:SF5">
    <property type="entry name" value="ALKALINE PHOSPHATASE"/>
    <property type="match status" value="1"/>
</dbReference>
<proteinExistence type="inferred from homology"/>
<name>A0A1H3TC89_9BACT</name>
<dbReference type="InterPro" id="IPR042085">
    <property type="entry name" value="Ap_crown"/>
</dbReference>
<keyword evidence="4" id="KW-1185">Reference proteome</keyword>
<sequence length="486" mass="53411">MGFTLPSEKSITYYLNIYPMKRRDFFKNGLLTTVGLSVLGSRPILANSHKSEKAKNIIFLVSDGMSSGTLNMTDILMRQKLGRASNWISLYESGTAKRALMDTASANSYVTDSAAAGSAWGGGHRVNNGSLNIGPEGEVHKPIFQKFKDEGKAVGCITSVQITHATPASFCVNQSSRNAMPRIAEDYLKLKFDVMMGGGKEFFDPSKRTDGRDLFLEFEQNGFQVVKDKAEMLLVSGTKPVIAVFSEDGLPYAIDRENNLELKNTIPSLAEMTKKGIEILNKSQNGFVMQVEGGKVDWAAHGNDATALLYDQVDFDEAVGVAIDFALKDGNTLVIITTDHGNSNPGIFNPGPKNIKFESVFESKASNQWLLSQMKIDTTTSQAIDMINHYQNVTLDNEEANLLLKSFFLGENGLYDYDKLPMEVYGKILSRHNAVSWAHSNHSADFVELAAFGPGSETLPGFLKNHELHNFMLEAAGVNRNEFVAV</sequence>
<dbReference type="InterPro" id="IPR017850">
    <property type="entry name" value="Alkaline_phosphatase_core_sf"/>
</dbReference>
<evidence type="ECO:0000256" key="2">
    <source>
        <dbReference type="RuleBase" id="RU003946"/>
    </source>
</evidence>
<dbReference type="PANTHER" id="PTHR11596">
    <property type="entry name" value="ALKALINE PHOSPHATASE"/>
    <property type="match status" value="1"/>
</dbReference>
<protein>
    <submittedName>
        <fullName evidence="3">Alkaline phosphatase</fullName>
    </submittedName>
</protein>
<accession>A0A1H3TC89</accession>
<dbReference type="PRINTS" id="PR00113">
    <property type="entry name" value="ALKPHPHTASE"/>
</dbReference>
<dbReference type="SUPFAM" id="SSF53649">
    <property type="entry name" value="Alkaline phosphatase-like"/>
    <property type="match status" value="1"/>
</dbReference>
<dbReference type="Gene3D" id="1.10.1200.140">
    <property type="entry name" value="Alkaline phosphatase, crown domain"/>
    <property type="match status" value="1"/>
</dbReference>
<dbReference type="CDD" id="cd16012">
    <property type="entry name" value="ALP"/>
    <property type="match status" value="1"/>
</dbReference>
<reference evidence="3 4" key="1">
    <citation type="submission" date="2016-10" db="EMBL/GenBank/DDBJ databases">
        <authorList>
            <person name="Varghese N."/>
            <person name="Submissions S."/>
        </authorList>
    </citation>
    <scope>NUCLEOTIDE SEQUENCE [LARGE SCALE GENOMIC DNA]</scope>
    <source>
        <strain evidence="3 4">DSM 17997</strain>
    </source>
</reference>
<dbReference type="SMART" id="SM00098">
    <property type="entry name" value="alkPPc"/>
    <property type="match status" value="1"/>
</dbReference>
<dbReference type="EMBL" id="FNQC01000016">
    <property type="protein sequence ID" value="SDZ47866.1"/>
    <property type="molecule type" value="Genomic_DNA"/>
</dbReference>
<dbReference type="Proteomes" id="UP000199663">
    <property type="component" value="Unassembled WGS sequence"/>
</dbReference>
<keyword evidence="1" id="KW-0597">Phosphoprotein</keyword>
<evidence type="ECO:0000313" key="4">
    <source>
        <dbReference type="Proteomes" id="UP000199663"/>
    </source>
</evidence>